<keyword evidence="5" id="KW-0964">Secreted</keyword>
<comment type="function">
    <text evidence="5">Required for morphogenesis and for the elongation of the flagellar filament by facilitating polymerization of the flagellin monomers at the tip of growing filament. Forms a capping structure, which prevents flagellin subunits (transported through the central channel of the flagellum) from leaking out without polymerization at the distal end.</text>
</comment>
<evidence type="ECO:0000313" key="9">
    <source>
        <dbReference type="EMBL" id="MDQ0470709.1"/>
    </source>
</evidence>
<keyword evidence="4 5" id="KW-0975">Bacterial flagellum</keyword>
<dbReference type="Pfam" id="PF07196">
    <property type="entry name" value="Flagellin_IN"/>
    <property type="match status" value="1"/>
</dbReference>
<evidence type="ECO:0000259" key="7">
    <source>
        <dbReference type="Pfam" id="PF02465"/>
    </source>
</evidence>
<reference evidence="9 10" key="1">
    <citation type="submission" date="2023-07" db="EMBL/GenBank/DDBJ databases">
        <title>Genomic Encyclopedia of Type Strains, Phase IV (KMG-IV): sequencing the most valuable type-strain genomes for metagenomic binning, comparative biology and taxonomic classification.</title>
        <authorList>
            <person name="Goeker M."/>
        </authorList>
    </citation>
    <scope>NUCLEOTIDE SEQUENCE [LARGE SCALE GENOMIC DNA]</scope>
    <source>
        <strain evidence="9 10">DSM 19619</strain>
    </source>
</reference>
<gene>
    <name evidence="9" type="ORF">QO011_003728</name>
</gene>
<comment type="subcellular location">
    <subcellularLocation>
        <location evidence="5">Secreted</location>
    </subcellularLocation>
    <subcellularLocation>
        <location evidence="5">Bacterial flagellum</location>
    </subcellularLocation>
</comment>
<dbReference type="Proteomes" id="UP001242480">
    <property type="component" value="Unassembled WGS sequence"/>
</dbReference>
<dbReference type="RefSeq" id="WP_307274882.1">
    <property type="nucleotide sequence ID" value="NZ_JAUSVX010000006.1"/>
</dbReference>
<organism evidence="9 10">
    <name type="scientific">Labrys wisconsinensis</name>
    <dbReference type="NCBI Taxonomy" id="425677"/>
    <lineage>
        <taxon>Bacteria</taxon>
        <taxon>Pseudomonadati</taxon>
        <taxon>Pseudomonadota</taxon>
        <taxon>Alphaproteobacteria</taxon>
        <taxon>Hyphomicrobiales</taxon>
        <taxon>Xanthobacteraceae</taxon>
        <taxon>Labrys</taxon>
    </lineage>
</organism>
<evidence type="ECO:0000259" key="8">
    <source>
        <dbReference type="Pfam" id="PF07195"/>
    </source>
</evidence>
<sequence length="572" mass="57982">MTTVSSTGTTPTTTSTTSTSSTTSTASLGTSDISNIDWNAIIEAAVAQRLAPADTIDAKITANQAQVSAYQSLSSLLSTLQTAANALRAPSGTSNTAADAFQSRTAYLTPVGNVDTTNTLSVTTENGAQIGSHSITVSQLATAEKLGSSAQSSATTALGYAGSFSIGTADGSSASIAVTATMSLADIVDAVNNQSSTTGVQASILQVTSSSYEMILSTTSTGQTITASAGSGDDVLQKLGVTDGTGAFADQLQAAQSAIMTVDGVQVTRATNDISDVVSGVTFHLYGATPSGTSITADVGTNLSTVETAVQSLVTAYNAVRAFAYGQQSVTQSDGTNSALFGDGLLRNISSTLQDTLSSEVDGYSMADLGLSFDTTNNLTLDTSTLDNAILNNLDAVQSLLNFQMTSSSSDLKLLDRGTGAPASFTLDVSVDADGNLSGASVGGDSSLFTIRGATIVGNAGTAYAGYSFVYTGNTAQSIDVSVSSGLAEQLYQTAEGATDSTSGTLTQEIQLLQSNDNSLQSQSDQIKSDADAYKTTLTNRYATIQAQIAAAENTKTYLTALLAAQNSSSSA</sequence>
<keyword evidence="10" id="KW-1185">Reference proteome</keyword>
<evidence type="ECO:0000256" key="3">
    <source>
        <dbReference type="ARBA" id="ARBA00023054"/>
    </source>
</evidence>
<dbReference type="InterPro" id="IPR010810">
    <property type="entry name" value="Flagellin_hook_IN_motif"/>
</dbReference>
<evidence type="ECO:0000256" key="4">
    <source>
        <dbReference type="ARBA" id="ARBA00023143"/>
    </source>
</evidence>
<comment type="subunit">
    <text evidence="2 5">Homopentamer.</text>
</comment>
<dbReference type="InterPro" id="IPR010809">
    <property type="entry name" value="FliD_C"/>
</dbReference>
<keyword evidence="3" id="KW-0175">Coiled coil</keyword>
<evidence type="ECO:0000256" key="1">
    <source>
        <dbReference type="ARBA" id="ARBA00009764"/>
    </source>
</evidence>
<comment type="caution">
    <text evidence="9">The sequence shown here is derived from an EMBL/GenBank/DDBJ whole genome shotgun (WGS) entry which is preliminary data.</text>
</comment>
<accession>A0ABU0J8V7</accession>
<evidence type="ECO:0000256" key="6">
    <source>
        <dbReference type="SAM" id="MobiDB-lite"/>
    </source>
</evidence>
<protein>
    <recommendedName>
        <fullName evidence="5">Flagellar hook-associated protein 2</fullName>
        <shortName evidence="5">HAP2</shortName>
    </recommendedName>
    <alternativeName>
        <fullName evidence="5">Flagellar cap protein</fullName>
    </alternativeName>
</protein>
<feature type="domain" description="Flagellar hook-associated protein 2 N-terminal" evidence="7">
    <location>
        <begin position="34"/>
        <end position="143"/>
    </location>
</feature>
<dbReference type="Pfam" id="PF02465">
    <property type="entry name" value="FliD_N"/>
    <property type="match status" value="1"/>
</dbReference>
<keyword evidence="9" id="KW-0969">Cilium</keyword>
<name>A0ABU0J8V7_9HYPH</name>
<comment type="similarity">
    <text evidence="1 5">Belongs to the FliD family.</text>
</comment>
<evidence type="ECO:0000256" key="2">
    <source>
        <dbReference type="ARBA" id="ARBA00011255"/>
    </source>
</evidence>
<evidence type="ECO:0000256" key="5">
    <source>
        <dbReference type="RuleBase" id="RU362066"/>
    </source>
</evidence>
<feature type="region of interest" description="Disordered" evidence="6">
    <location>
        <begin position="1"/>
        <end position="27"/>
    </location>
</feature>
<dbReference type="InterPro" id="IPR040026">
    <property type="entry name" value="FliD"/>
</dbReference>
<dbReference type="PANTHER" id="PTHR30288:SF0">
    <property type="entry name" value="FLAGELLAR HOOK-ASSOCIATED PROTEIN 2"/>
    <property type="match status" value="1"/>
</dbReference>
<dbReference type="Pfam" id="PF07195">
    <property type="entry name" value="FliD_C"/>
    <property type="match status" value="1"/>
</dbReference>
<proteinExistence type="inferred from homology"/>
<keyword evidence="9" id="KW-0282">Flagellum</keyword>
<feature type="domain" description="Flagellar hook-associated protein 2 C-terminal" evidence="8">
    <location>
        <begin position="255"/>
        <end position="549"/>
    </location>
</feature>
<dbReference type="PANTHER" id="PTHR30288">
    <property type="entry name" value="FLAGELLAR CAP/ASSEMBLY PROTEIN FLID"/>
    <property type="match status" value="1"/>
</dbReference>
<evidence type="ECO:0000313" key="10">
    <source>
        <dbReference type="Proteomes" id="UP001242480"/>
    </source>
</evidence>
<dbReference type="InterPro" id="IPR003481">
    <property type="entry name" value="FliD_N"/>
</dbReference>
<dbReference type="EMBL" id="JAUSVX010000006">
    <property type="protein sequence ID" value="MDQ0470709.1"/>
    <property type="molecule type" value="Genomic_DNA"/>
</dbReference>
<keyword evidence="9" id="KW-0966">Cell projection</keyword>